<dbReference type="InterPro" id="IPR013106">
    <property type="entry name" value="Ig_V-set"/>
</dbReference>
<dbReference type="CDD" id="cd00099">
    <property type="entry name" value="IgV"/>
    <property type="match status" value="1"/>
</dbReference>
<gene>
    <name evidence="9" type="primary">CA10</name>
</gene>
<dbReference type="AlphaFoldDB" id="A0A6Q2YCR5"/>
<feature type="domain" description="Ig-like" evidence="8">
    <location>
        <begin position="28"/>
        <end position="113"/>
    </location>
</feature>
<reference evidence="9" key="2">
    <citation type="submission" date="2020-02" db="EMBL/GenBank/DDBJ databases">
        <title>Esox lucius (northern pike) genome, fEsoLuc1, primary haplotype.</title>
        <authorList>
            <person name="Myers G."/>
            <person name="Karagic N."/>
            <person name="Meyer A."/>
            <person name="Pippel M."/>
            <person name="Reichard M."/>
            <person name="Winkler S."/>
            <person name="Tracey A."/>
            <person name="Sims Y."/>
            <person name="Howe K."/>
            <person name="Rhie A."/>
            <person name="Formenti G."/>
            <person name="Durbin R."/>
            <person name="Fedrigo O."/>
            <person name="Jarvis E.D."/>
        </authorList>
    </citation>
    <scope>NUCLEOTIDE SEQUENCE [LARGE SCALE GENOMIC DNA]</scope>
</reference>
<keyword evidence="10" id="KW-1185">Reference proteome</keyword>
<evidence type="ECO:0000256" key="5">
    <source>
        <dbReference type="ARBA" id="ARBA00023136"/>
    </source>
</evidence>
<dbReference type="GO" id="GO:0005886">
    <property type="term" value="C:plasma membrane"/>
    <property type="evidence" value="ECO:0007669"/>
    <property type="project" value="UniProtKB-SubCell"/>
</dbReference>
<dbReference type="Proteomes" id="UP000265140">
    <property type="component" value="Chromosome 25"/>
</dbReference>
<evidence type="ECO:0000256" key="4">
    <source>
        <dbReference type="ARBA" id="ARBA00022859"/>
    </source>
</evidence>
<accession>A0A6Q2YCR5</accession>
<evidence type="ECO:0000313" key="9">
    <source>
        <dbReference type="Ensembl" id="ENSELUP00000063774.2"/>
    </source>
</evidence>
<dbReference type="InterPro" id="IPR013783">
    <property type="entry name" value="Ig-like_fold"/>
</dbReference>
<evidence type="ECO:0000256" key="2">
    <source>
        <dbReference type="ARBA" id="ARBA00022475"/>
    </source>
</evidence>
<evidence type="ECO:0000313" key="10">
    <source>
        <dbReference type="Proteomes" id="UP000265140"/>
    </source>
</evidence>
<dbReference type="InterPro" id="IPR052051">
    <property type="entry name" value="TCR_complex_component"/>
</dbReference>
<dbReference type="GO" id="GO:0009617">
    <property type="term" value="P:response to bacterium"/>
    <property type="evidence" value="ECO:0007669"/>
    <property type="project" value="TreeGrafter"/>
</dbReference>
<dbReference type="Pfam" id="PF07686">
    <property type="entry name" value="V-set"/>
    <property type="match status" value="1"/>
</dbReference>
<dbReference type="Bgee" id="ENSELUG00000027435">
    <property type="expression patterns" value="Expressed in heart and 3 other cell types or tissues"/>
</dbReference>
<evidence type="ECO:0000256" key="3">
    <source>
        <dbReference type="ARBA" id="ARBA00022729"/>
    </source>
</evidence>
<dbReference type="GeneTree" id="ENSGT00400000023727"/>
<dbReference type="PANTHER" id="PTHR19433:SF111">
    <property type="entry name" value="T CELL RECEPTOR ALPHA VARIABLE 4"/>
    <property type="match status" value="1"/>
</dbReference>
<dbReference type="InParanoid" id="A0A6Q2YCR5"/>
<keyword evidence="7" id="KW-0325">Glycoprotein</keyword>
<evidence type="ECO:0000256" key="7">
    <source>
        <dbReference type="ARBA" id="ARBA00023180"/>
    </source>
</evidence>
<evidence type="ECO:0000256" key="6">
    <source>
        <dbReference type="ARBA" id="ARBA00023157"/>
    </source>
</evidence>
<dbReference type="Gene3D" id="2.60.40.10">
    <property type="entry name" value="Immunoglobulins"/>
    <property type="match status" value="1"/>
</dbReference>
<protein>
    <recommendedName>
        <fullName evidence="8">Ig-like domain-containing protein</fullName>
    </recommendedName>
</protein>
<dbReference type="InterPro" id="IPR007110">
    <property type="entry name" value="Ig-like_dom"/>
</dbReference>
<keyword evidence="6" id="KW-1015">Disulfide bond</keyword>
<name>A0A6Q2YCR5_ESOLU</name>
<proteinExistence type="predicted"/>
<dbReference type="InterPro" id="IPR003599">
    <property type="entry name" value="Ig_sub"/>
</dbReference>
<evidence type="ECO:0000256" key="1">
    <source>
        <dbReference type="ARBA" id="ARBA00004236"/>
    </source>
</evidence>
<dbReference type="PANTHER" id="PTHR19433">
    <property type="entry name" value="T-CELL RECEPTOR ALPHA CHAIN V REGION-RELATED"/>
    <property type="match status" value="1"/>
</dbReference>
<keyword evidence="4" id="KW-0391">Immunity</keyword>
<reference evidence="9" key="4">
    <citation type="submission" date="2025-09" db="UniProtKB">
        <authorList>
            <consortium name="Ensembl"/>
        </authorList>
    </citation>
    <scope>IDENTIFICATION</scope>
</reference>
<reference evidence="10" key="1">
    <citation type="journal article" date="2014" name="PLoS ONE">
        <title>The genome and linkage map of the northern pike (Esox lucius): conserved synteny revealed between the salmonid sister group and the Neoteleostei.</title>
        <authorList>
            <person name="Rondeau E.B."/>
            <person name="Minkley D.R."/>
            <person name="Leong J.S."/>
            <person name="Messmer A.M."/>
            <person name="Jantzen J.R."/>
            <person name="von Schalburg K.R."/>
            <person name="Lemon C."/>
            <person name="Bird N.H."/>
            <person name="Koop B.F."/>
        </authorList>
    </citation>
    <scope>NUCLEOTIDE SEQUENCE</scope>
</reference>
<dbReference type="GO" id="GO:0002376">
    <property type="term" value="P:immune system process"/>
    <property type="evidence" value="ECO:0007669"/>
    <property type="project" value="UniProtKB-KW"/>
</dbReference>
<dbReference type="InterPro" id="IPR036179">
    <property type="entry name" value="Ig-like_dom_sf"/>
</dbReference>
<dbReference type="SUPFAM" id="SSF48726">
    <property type="entry name" value="Immunoglobulin"/>
    <property type="match status" value="1"/>
</dbReference>
<dbReference type="PROSITE" id="PS50835">
    <property type="entry name" value="IG_LIKE"/>
    <property type="match status" value="1"/>
</dbReference>
<keyword evidence="3" id="KW-0732">Signal</keyword>
<dbReference type="SMART" id="SM00409">
    <property type="entry name" value="IG"/>
    <property type="match status" value="1"/>
</dbReference>
<keyword evidence="5" id="KW-0472">Membrane</keyword>
<dbReference type="Ensembl" id="ENSELUT00000059168.2">
    <property type="protein sequence ID" value="ENSELUP00000063774.2"/>
    <property type="gene ID" value="ENSELUG00000027435.2"/>
</dbReference>
<organism evidence="9 10">
    <name type="scientific">Esox lucius</name>
    <name type="common">Northern pike</name>
    <dbReference type="NCBI Taxonomy" id="8010"/>
    <lineage>
        <taxon>Eukaryota</taxon>
        <taxon>Metazoa</taxon>
        <taxon>Chordata</taxon>
        <taxon>Craniata</taxon>
        <taxon>Vertebrata</taxon>
        <taxon>Euteleostomi</taxon>
        <taxon>Actinopterygii</taxon>
        <taxon>Neopterygii</taxon>
        <taxon>Teleostei</taxon>
        <taxon>Protacanthopterygii</taxon>
        <taxon>Esociformes</taxon>
        <taxon>Esocidae</taxon>
        <taxon>Esox</taxon>
    </lineage>
</organism>
<reference evidence="9" key="3">
    <citation type="submission" date="2025-08" db="UniProtKB">
        <authorList>
            <consortium name="Ensembl"/>
        </authorList>
    </citation>
    <scope>IDENTIFICATION</scope>
</reference>
<sequence>SQSYVSILICSVSSSQDGISGSEMDLIVRPGDNVTLYCDCKTSTGVDIVWYRNCSHKHQPPLVISSYQDSGKSLEEYFQNVPPRLTLLWNPSNNTYNLLIENITESDLGLYYCGTMETKVNIGQSVENQHFYSYGNVTTRLSLGKDNIFFKLYLTAPFSLFVKHLLFLVRRVNIKSVSGIISVVLNKYNSVSGPHPCCLPYWEYLWWVRTPVY</sequence>
<keyword evidence="2" id="KW-1003">Cell membrane</keyword>
<evidence type="ECO:0000259" key="8">
    <source>
        <dbReference type="PROSITE" id="PS50835"/>
    </source>
</evidence>
<comment type="subcellular location">
    <subcellularLocation>
        <location evidence="1">Cell membrane</location>
    </subcellularLocation>
</comment>